<evidence type="ECO:0000313" key="5">
    <source>
        <dbReference type="Proteomes" id="UP000281647"/>
    </source>
</evidence>
<keyword evidence="1" id="KW-0732">Signal</keyword>
<dbReference type="RefSeq" id="WP_128627452.1">
    <property type="nucleotide sequence ID" value="NZ_RKST01000015.1"/>
</dbReference>
<feature type="domain" description="DUF1214" evidence="2">
    <location>
        <begin position="238"/>
        <end position="323"/>
    </location>
</feature>
<evidence type="ECO:0000259" key="3">
    <source>
        <dbReference type="Pfam" id="PF06863"/>
    </source>
</evidence>
<proteinExistence type="predicted"/>
<dbReference type="SUPFAM" id="SSF160935">
    <property type="entry name" value="VPA0735-like"/>
    <property type="match status" value="1"/>
</dbReference>
<feature type="domain" description="DUF1254" evidence="3">
    <location>
        <begin position="52"/>
        <end position="119"/>
    </location>
</feature>
<dbReference type="Gene3D" id="2.60.40.1610">
    <property type="entry name" value="Domain of unknown function DUF1254"/>
    <property type="match status" value="1"/>
</dbReference>
<dbReference type="InterPro" id="IPR037050">
    <property type="entry name" value="DUF1254_sf"/>
</dbReference>
<feature type="chain" id="PRO_5019246573" evidence="1">
    <location>
        <begin position="22"/>
        <end position="340"/>
    </location>
</feature>
<dbReference type="Pfam" id="PF06742">
    <property type="entry name" value="DUF1214"/>
    <property type="match status" value="1"/>
</dbReference>
<dbReference type="Pfam" id="PF06863">
    <property type="entry name" value="DUF1254"/>
    <property type="match status" value="1"/>
</dbReference>
<accession>A0A432V495</accession>
<dbReference type="Gene3D" id="2.60.120.600">
    <property type="entry name" value="Domain of unknown function DUF1214, C-terminal domain"/>
    <property type="match status" value="1"/>
</dbReference>
<dbReference type="InterPro" id="IPR010679">
    <property type="entry name" value="DUF1254"/>
</dbReference>
<gene>
    <name evidence="4" type="ORF">EET67_15555</name>
</gene>
<dbReference type="Proteomes" id="UP000281647">
    <property type="component" value="Unassembled WGS sequence"/>
</dbReference>
<dbReference type="EMBL" id="RKST01000015">
    <property type="protein sequence ID" value="RUM96951.1"/>
    <property type="molecule type" value="Genomic_DNA"/>
</dbReference>
<reference evidence="4 5" key="1">
    <citation type="submission" date="2018-11" db="EMBL/GenBank/DDBJ databases">
        <title>Pseudaminobacter arsenicus sp. nov., an arsenic-resistant bacterium isolated from arsenic-rich aquifers.</title>
        <authorList>
            <person name="Mu Y."/>
        </authorList>
    </citation>
    <scope>NUCLEOTIDE SEQUENCE [LARGE SCALE GENOMIC DNA]</scope>
    <source>
        <strain evidence="4 5">CB3</strain>
    </source>
</reference>
<name>A0A432V495_9HYPH</name>
<protein>
    <submittedName>
        <fullName evidence="4">DUF1254 domain-containing protein</fullName>
    </submittedName>
</protein>
<dbReference type="InterPro" id="IPR037049">
    <property type="entry name" value="DUF1214_C_sf"/>
</dbReference>
<keyword evidence="5" id="KW-1185">Reference proteome</keyword>
<evidence type="ECO:0000313" key="4">
    <source>
        <dbReference type="EMBL" id="RUM96951.1"/>
    </source>
</evidence>
<dbReference type="AlphaFoldDB" id="A0A432V495"/>
<feature type="signal peptide" evidence="1">
    <location>
        <begin position="1"/>
        <end position="21"/>
    </location>
</feature>
<dbReference type="PANTHER" id="PTHR36509:SF2">
    <property type="entry name" value="BLL3101 PROTEIN"/>
    <property type="match status" value="1"/>
</dbReference>
<evidence type="ECO:0000256" key="1">
    <source>
        <dbReference type="SAM" id="SignalP"/>
    </source>
</evidence>
<organism evidence="4 5">
    <name type="scientific">Borborobacter arsenicus</name>
    <dbReference type="NCBI Taxonomy" id="1851146"/>
    <lineage>
        <taxon>Bacteria</taxon>
        <taxon>Pseudomonadati</taxon>
        <taxon>Pseudomonadota</taxon>
        <taxon>Alphaproteobacteria</taxon>
        <taxon>Hyphomicrobiales</taxon>
        <taxon>Phyllobacteriaceae</taxon>
        <taxon>Borborobacter</taxon>
    </lineage>
</organism>
<comment type="caution">
    <text evidence="4">The sequence shown here is derived from an EMBL/GenBank/DDBJ whole genome shotgun (WGS) entry which is preliminary data.</text>
</comment>
<evidence type="ECO:0000259" key="2">
    <source>
        <dbReference type="Pfam" id="PF06742"/>
    </source>
</evidence>
<dbReference type="PANTHER" id="PTHR36509">
    <property type="entry name" value="BLL3101 PROTEIN"/>
    <property type="match status" value="1"/>
</dbReference>
<dbReference type="OrthoDB" id="9777345at2"/>
<dbReference type="InterPro" id="IPR010621">
    <property type="entry name" value="DUF1214"/>
</dbReference>
<sequence length="340" mass="37596">MRAVIFAFLCMLNCTCLSAYADETVPVTPDNFPRAETDVYFSKTVKDGGLGAFVHSRQPTPIDKQAVIRMNRDTLYSSAVFDLDAGPVTITLPSTDNRFMSAQVLDEDQYTFKVIYGPESNTFTKDEVGTRYMFVNVRTLVNPELPGDVDEVHKLQDSIKVDQPGGPGKFEVPNWDPESHKKVREALLVLASTLSDFSHAFGSKAETDPVHFLIGAAAGWGGNPEKDATYLAFTPKENDGKTIYKLHVPGDVPVDGFWSISRYNAKGFFAENEYKAYSVNNLTATKAADGSVGVQFGGCDGNIPNCLPIDEGWNYTVRLYRPHADILDGKWKFPEPEPVR</sequence>